<dbReference type="RefSeq" id="WP_314000598.1">
    <property type="nucleotide sequence ID" value="NZ_JASJOT010000019.1"/>
</dbReference>
<evidence type="ECO:0000313" key="2">
    <source>
        <dbReference type="EMBL" id="MDJ1496069.1"/>
    </source>
</evidence>
<feature type="transmembrane region" description="Helical" evidence="1">
    <location>
        <begin position="115"/>
        <end position="141"/>
    </location>
</feature>
<sequence length="254" mass="28535">MSVLVIFGICIGIVILLLLTSVVLLGPGFFMVIIIVPTILAEFVTGQRGSFHPNGATRKARGFDAVLLLMLVVQVFLLAGILFGLYVSIFGIPVAPPAPVSDVMLGLDNVKIQRLILINTILWILAGSFVVMLLFNGFRFIKFLWQSDKSAILWRYILPVIGYLFAFLFLSISRKYLQDYPNGQISSSMSRLVIVYIGYLIFTDSNLKQVYRLILHQQISQFLSGYGFGLLSSLLYKGLFIYFTFRLLSSTYML</sequence>
<evidence type="ECO:0000256" key="1">
    <source>
        <dbReference type="SAM" id="Phobius"/>
    </source>
</evidence>
<proteinExistence type="predicted"/>
<dbReference type="EMBL" id="JASJOT010000019">
    <property type="protein sequence ID" value="MDJ1496069.1"/>
    <property type="molecule type" value="Genomic_DNA"/>
</dbReference>
<organism evidence="2 3">
    <name type="scientific">Xanthocytophaga flava</name>
    <dbReference type="NCBI Taxonomy" id="3048013"/>
    <lineage>
        <taxon>Bacteria</taxon>
        <taxon>Pseudomonadati</taxon>
        <taxon>Bacteroidota</taxon>
        <taxon>Cytophagia</taxon>
        <taxon>Cytophagales</taxon>
        <taxon>Rhodocytophagaceae</taxon>
        <taxon>Xanthocytophaga</taxon>
    </lineage>
</organism>
<keyword evidence="3" id="KW-1185">Reference proteome</keyword>
<feature type="transmembrane region" description="Helical" evidence="1">
    <location>
        <begin position="184"/>
        <end position="202"/>
    </location>
</feature>
<name>A0ABT7CQP2_9BACT</name>
<feature type="transmembrane region" description="Helical" evidence="1">
    <location>
        <begin position="5"/>
        <end position="23"/>
    </location>
</feature>
<protein>
    <submittedName>
        <fullName evidence="2">Uncharacterized protein</fullName>
    </submittedName>
</protein>
<accession>A0ABT7CQP2</accession>
<feature type="transmembrane region" description="Helical" evidence="1">
    <location>
        <begin position="29"/>
        <end position="45"/>
    </location>
</feature>
<feature type="transmembrane region" description="Helical" evidence="1">
    <location>
        <begin position="153"/>
        <end position="172"/>
    </location>
</feature>
<keyword evidence="1" id="KW-0812">Transmembrane</keyword>
<keyword evidence="1" id="KW-1133">Transmembrane helix</keyword>
<evidence type="ECO:0000313" key="3">
    <source>
        <dbReference type="Proteomes" id="UP001228581"/>
    </source>
</evidence>
<feature type="transmembrane region" description="Helical" evidence="1">
    <location>
        <begin position="66"/>
        <end position="95"/>
    </location>
</feature>
<gene>
    <name evidence="2" type="ORF">QNI19_24245</name>
</gene>
<comment type="caution">
    <text evidence="2">The sequence shown here is derived from an EMBL/GenBank/DDBJ whole genome shotgun (WGS) entry which is preliminary data.</text>
</comment>
<reference evidence="2 3" key="1">
    <citation type="submission" date="2023-05" db="EMBL/GenBank/DDBJ databases">
        <authorList>
            <person name="Zhang X."/>
        </authorList>
    </citation>
    <scope>NUCLEOTIDE SEQUENCE [LARGE SCALE GENOMIC DNA]</scope>
    <source>
        <strain evidence="2 3">DM2B3-1</strain>
    </source>
</reference>
<feature type="transmembrane region" description="Helical" evidence="1">
    <location>
        <begin position="223"/>
        <end position="245"/>
    </location>
</feature>
<keyword evidence="1" id="KW-0472">Membrane</keyword>
<dbReference type="Proteomes" id="UP001228581">
    <property type="component" value="Unassembled WGS sequence"/>
</dbReference>